<proteinExistence type="predicted"/>
<sequence length="63" mass="7286">MNWFLNTDQERFPAAREDTVAYLGAGTNMVLVDYEHDLVAVVRWLDNQQLAEFVRLLTDAVED</sequence>
<organism evidence="1 2">
    <name type="scientific">Parvularcula dongshanensis</name>
    <dbReference type="NCBI Taxonomy" id="1173995"/>
    <lineage>
        <taxon>Bacteria</taxon>
        <taxon>Pseudomonadati</taxon>
        <taxon>Pseudomonadota</taxon>
        <taxon>Alphaproteobacteria</taxon>
        <taxon>Parvularculales</taxon>
        <taxon>Parvularculaceae</taxon>
        <taxon>Parvularcula</taxon>
    </lineage>
</organism>
<name>A0A840I5V4_9PROT</name>
<dbReference type="RefSeq" id="WP_221401076.1">
    <property type="nucleotide sequence ID" value="NZ_JACHOB010000008.1"/>
</dbReference>
<accession>A0A840I5V4</accession>
<comment type="caution">
    <text evidence="1">The sequence shown here is derived from an EMBL/GenBank/DDBJ whole genome shotgun (WGS) entry which is preliminary data.</text>
</comment>
<reference evidence="1 2" key="1">
    <citation type="submission" date="2020-08" db="EMBL/GenBank/DDBJ databases">
        <title>Genomic Encyclopedia of Type Strains, Phase IV (KMG-IV): sequencing the most valuable type-strain genomes for metagenomic binning, comparative biology and taxonomic classification.</title>
        <authorList>
            <person name="Goeker M."/>
        </authorList>
    </citation>
    <scope>NUCLEOTIDE SEQUENCE [LARGE SCALE GENOMIC DNA]</scope>
    <source>
        <strain evidence="1 2">DSM 102850</strain>
    </source>
</reference>
<protein>
    <submittedName>
        <fullName evidence="1">Uncharacterized protein</fullName>
    </submittedName>
</protein>
<keyword evidence="2" id="KW-1185">Reference proteome</keyword>
<evidence type="ECO:0000313" key="2">
    <source>
        <dbReference type="Proteomes" id="UP000563524"/>
    </source>
</evidence>
<dbReference type="AlphaFoldDB" id="A0A840I5V4"/>
<evidence type="ECO:0000313" key="1">
    <source>
        <dbReference type="EMBL" id="MBB4660326.1"/>
    </source>
</evidence>
<gene>
    <name evidence="1" type="ORF">GGQ59_002876</name>
</gene>
<dbReference type="EMBL" id="JACHOB010000008">
    <property type="protein sequence ID" value="MBB4660326.1"/>
    <property type="molecule type" value="Genomic_DNA"/>
</dbReference>
<dbReference type="Proteomes" id="UP000563524">
    <property type="component" value="Unassembled WGS sequence"/>
</dbReference>